<dbReference type="Gene3D" id="1.10.10.10">
    <property type="entry name" value="Winged helix-like DNA-binding domain superfamily/Winged helix DNA-binding domain"/>
    <property type="match status" value="1"/>
</dbReference>
<name>A0A8I2B578_BACIU</name>
<proteinExistence type="predicted"/>
<dbReference type="InterPro" id="IPR038454">
    <property type="entry name" value="DnaA_N_sf"/>
</dbReference>
<dbReference type="AlphaFoldDB" id="A0A8I2B578"/>
<feature type="domain" description="DnaA N-terminal" evidence="1">
    <location>
        <begin position="257"/>
        <end position="315"/>
    </location>
</feature>
<organism evidence="2 3">
    <name type="scientific">Bacillus subtilis</name>
    <dbReference type="NCBI Taxonomy" id="1423"/>
    <lineage>
        <taxon>Bacteria</taxon>
        <taxon>Bacillati</taxon>
        <taxon>Bacillota</taxon>
        <taxon>Bacilli</taxon>
        <taxon>Bacillales</taxon>
        <taxon>Bacillaceae</taxon>
        <taxon>Bacillus</taxon>
    </lineage>
</organism>
<evidence type="ECO:0000313" key="2">
    <source>
        <dbReference type="EMBL" id="MBO3794352.1"/>
    </source>
</evidence>
<dbReference type="RefSeq" id="WP_163190312.1">
    <property type="nucleotide sequence ID" value="NZ_JAGFPW010000005.1"/>
</dbReference>
<dbReference type="EMBL" id="JAGFPW010000005">
    <property type="protein sequence ID" value="MBO3794352.1"/>
    <property type="molecule type" value="Genomic_DNA"/>
</dbReference>
<dbReference type="InterPro" id="IPR036390">
    <property type="entry name" value="WH_DNA-bd_sf"/>
</dbReference>
<dbReference type="InterPro" id="IPR024633">
    <property type="entry name" value="DnaA_N_dom"/>
</dbReference>
<reference evidence="2" key="1">
    <citation type="submission" date="2021-03" db="EMBL/GenBank/DDBJ databases">
        <title>Isolation of Bacillus subtilis from fermented food sample.</title>
        <authorList>
            <person name="Lakshmanan V."/>
            <person name="Athira K."/>
            <person name="Rajagopal K."/>
        </authorList>
    </citation>
    <scope>NUCLEOTIDE SEQUENCE</scope>
    <source>
        <strain evidence="2">S1</strain>
    </source>
</reference>
<dbReference type="InterPro" id="IPR036388">
    <property type="entry name" value="WH-like_DNA-bd_sf"/>
</dbReference>
<dbReference type="SUPFAM" id="SSF46785">
    <property type="entry name" value="Winged helix' DNA-binding domain"/>
    <property type="match status" value="1"/>
</dbReference>
<evidence type="ECO:0000313" key="3">
    <source>
        <dbReference type="Proteomes" id="UP000665181"/>
    </source>
</evidence>
<dbReference type="Gene3D" id="3.30.300.180">
    <property type="match status" value="1"/>
</dbReference>
<sequence length="332" mass="40043">MFDEFDSSSSLLPDSHLYRFYRLVPSGEKETRIRNGKPVEVSLNQKEYYSEKDVAEFDLEEYSKLLPDMNGNVTIINNYFIRFWGPALHKKMGGIIAYTFIILRSYCWDKDYTWISLSTLEEQLTVTRPTLKQYLDVLEKEGFIIRFWREAKDSKKTEQNTILIKVRRAIPYLTKEKLDKLSDNIKREHQKFLRKVQKESHLEFEQAYNYTTILENFRKKSIEVFKPEAKSSNSPEQSEKLYEQILQEFDYEKLINWRMILQRIKGRFQESTFETYFKHTLGEEKNGNWIVYCRSKFERDRIDQKYRDVIKEAIEDLAFPFENLKITLYKSR</sequence>
<protein>
    <recommendedName>
        <fullName evidence="1">DnaA N-terminal domain-containing protein</fullName>
    </recommendedName>
</protein>
<dbReference type="Proteomes" id="UP000665181">
    <property type="component" value="Unassembled WGS sequence"/>
</dbReference>
<gene>
    <name evidence="2" type="ORF">J5227_08515</name>
</gene>
<dbReference type="Pfam" id="PF11638">
    <property type="entry name" value="DnaA_N"/>
    <property type="match status" value="1"/>
</dbReference>
<evidence type="ECO:0000259" key="1">
    <source>
        <dbReference type="Pfam" id="PF11638"/>
    </source>
</evidence>
<comment type="caution">
    <text evidence="2">The sequence shown here is derived from an EMBL/GenBank/DDBJ whole genome shotgun (WGS) entry which is preliminary data.</text>
</comment>
<accession>A0A8I2B578</accession>